<dbReference type="EMBL" id="CP096574">
    <property type="protein sequence ID" value="UPU38005.1"/>
    <property type="molecule type" value="Genomic_DNA"/>
</dbReference>
<dbReference type="Gene3D" id="1.20.120.450">
    <property type="entry name" value="dinb family like domain"/>
    <property type="match status" value="1"/>
</dbReference>
<organism evidence="2 4">
    <name type="scientific">Geomonas paludis</name>
    <dbReference type="NCBI Taxonomy" id="2740185"/>
    <lineage>
        <taxon>Bacteria</taxon>
        <taxon>Pseudomonadati</taxon>
        <taxon>Thermodesulfobacteriota</taxon>
        <taxon>Desulfuromonadia</taxon>
        <taxon>Geobacterales</taxon>
        <taxon>Geobacteraceae</taxon>
        <taxon>Geomonas</taxon>
    </lineage>
</organism>
<evidence type="ECO:0000313" key="2">
    <source>
        <dbReference type="EMBL" id="GFO63470.1"/>
    </source>
</evidence>
<dbReference type="Pfam" id="PF12867">
    <property type="entry name" value="DinB_2"/>
    <property type="match status" value="1"/>
</dbReference>
<evidence type="ECO:0000313" key="4">
    <source>
        <dbReference type="Proteomes" id="UP000568888"/>
    </source>
</evidence>
<dbReference type="InterPro" id="IPR024775">
    <property type="entry name" value="DinB-like"/>
</dbReference>
<dbReference type="AlphaFoldDB" id="A0A6V8MTP8"/>
<keyword evidence="5" id="KW-1185">Reference proteome</keyword>
<proteinExistence type="predicted"/>
<dbReference type="SUPFAM" id="SSF109854">
    <property type="entry name" value="DinB/YfiT-like putative metalloenzymes"/>
    <property type="match status" value="1"/>
</dbReference>
<feature type="domain" description="DinB-like" evidence="1">
    <location>
        <begin position="11"/>
        <end position="145"/>
    </location>
</feature>
<name>A0A6V8MTP8_9BACT</name>
<dbReference type="Proteomes" id="UP000568888">
    <property type="component" value="Unassembled WGS sequence"/>
</dbReference>
<dbReference type="Proteomes" id="UP000831485">
    <property type="component" value="Chromosome"/>
</dbReference>
<protein>
    <submittedName>
        <fullName evidence="3">DinB family protein</fullName>
    </submittedName>
</protein>
<sequence>MRDIPDLLDSLKRAPSILSRFVESIPEQKLDLRRGDGFWTIAEHVSHLAGVQPMLLQRIERFLKEEHPEFVPYLPGQGEEEPDTPARMEMTAALDQFEGCRIKQLELLKGLDEKTWRRTGTHPEYEAYSLYILTRHILMHDHWHMYRMEELWLTRDAYLTQLA</sequence>
<gene>
    <name evidence="2" type="ORF">GMPD_13890</name>
    <name evidence="3" type="ORF">M1B72_09930</name>
</gene>
<evidence type="ECO:0000259" key="1">
    <source>
        <dbReference type="Pfam" id="PF12867"/>
    </source>
</evidence>
<evidence type="ECO:0000313" key="3">
    <source>
        <dbReference type="EMBL" id="UPU38005.1"/>
    </source>
</evidence>
<evidence type="ECO:0000313" key="5">
    <source>
        <dbReference type="Proteomes" id="UP000831485"/>
    </source>
</evidence>
<reference evidence="3" key="3">
    <citation type="submission" date="2022-04" db="EMBL/GenBank/DDBJ databases">
        <authorList>
            <person name="Liu G."/>
        </authorList>
    </citation>
    <scope>NUCLEOTIDE SEQUENCE</scope>
    <source>
        <strain evidence="3">RG22</strain>
    </source>
</reference>
<reference evidence="2" key="2">
    <citation type="journal article" date="2021" name="Int. J. Syst. Evol. Microbiol.">
        <title>Geomonas silvestris sp. nov., Geomonas paludis sp. nov. and Geomonas limicola sp. nov., isolated from terrestrial environments, and emended description of the genus Geomonas.</title>
        <authorList>
            <person name="Itoh H."/>
            <person name="Xu Z."/>
            <person name="Masuda Y."/>
            <person name="Ushijima N."/>
            <person name="Hayakawa C."/>
            <person name="Shiratori Y."/>
            <person name="Senoo K."/>
        </authorList>
    </citation>
    <scope>NUCLEOTIDE SEQUENCE</scope>
    <source>
        <strain evidence="2">Red736</strain>
    </source>
</reference>
<dbReference type="InterPro" id="IPR034660">
    <property type="entry name" value="DinB/YfiT-like"/>
</dbReference>
<accession>A0A6V8MTP8</accession>
<dbReference type="RefSeq" id="WP_183346331.1">
    <property type="nucleotide sequence ID" value="NZ_BLXY01000002.1"/>
</dbReference>
<reference evidence="4" key="1">
    <citation type="submission" date="2020-06" db="EMBL/GenBank/DDBJ databases">
        <title>Draft genomic sequecing of Geomonas sp. Red736.</title>
        <authorList>
            <person name="Itoh H."/>
            <person name="Xu Z.X."/>
            <person name="Ushijima N."/>
            <person name="Masuda Y."/>
            <person name="Shiratori Y."/>
            <person name="Senoo K."/>
        </authorList>
    </citation>
    <scope>NUCLEOTIDE SEQUENCE [LARGE SCALE GENOMIC DNA]</scope>
    <source>
        <strain evidence="4">Red736</strain>
    </source>
</reference>
<dbReference type="EMBL" id="BLXY01000002">
    <property type="protein sequence ID" value="GFO63470.1"/>
    <property type="molecule type" value="Genomic_DNA"/>
</dbReference>